<feature type="region of interest" description="Disordered" evidence="1">
    <location>
        <begin position="316"/>
        <end position="337"/>
    </location>
</feature>
<accession>A0A9P7E7R5</accession>
<evidence type="ECO:0000313" key="2">
    <source>
        <dbReference type="EMBL" id="KAG1813669.1"/>
    </source>
</evidence>
<evidence type="ECO:0000256" key="1">
    <source>
        <dbReference type="SAM" id="MobiDB-lite"/>
    </source>
</evidence>
<name>A0A9P7E7R5_9AGAM</name>
<sequence>MFRYEDKYSGYLSVYPHIATNAMIKIVLDQMVFSENPAQLVQLKFGLDWQKPLILTDTNSAFKVLFPPRRSTYTVIWRHHSGNTGKPQKTGIPYRTGESMPSKMNTQKFKITFPSLHMCFKLYLTCRIKLRNILHPRTHKNKILGFRTRAQRATSLQGTFDAVKFCASRPCGYVFSSGLNPLVLEARPQSTQGFPLPHFAPRLLLPDDAPLSTFGITPASWATSRLPNNLQQIGQHSAEKLLIEEEVLRGGYHLRSRIFFPPIIRDHAAADICHLVKLELSSAAMIVILMITPPFGPLIFIPEQLQSRTLPSPSLSLQAPPKRQFPTASSNKPFDRKLRSRCRDVSMAIGRPYSQMKRLARWAYDAMAGRSTIFATTYIDVLVLIIERLLAEEPHLDGLDSRAWYGYLVPGTWPSITRSGRPEHPSPPSCIAITMGLLPLVPKVRAKIRLKEILAAWVVGPCFDGLLIPRAQANTHVHRRHTLTEIHGT</sequence>
<keyword evidence="3" id="KW-1185">Reference proteome</keyword>
<dbReference type="AlphaFoldDB" id="A0A9P7E7R5"/>
<dbReference type="RefSeq" id="XP_041191430.1">
    <property type="nucleotide sequence ID" value="XM_041341677.1"/>
</dbReference>
<dbReference type="OrthoDB" id="10567211at2759"/>
<dbReference type="GeneID" id="64635693"/>
<organism evidence="2 3">
    <name type="scientific">Suillus subaureus</name>
    <dbReference type="NCBI Taxonomy" id="48587"/>
    <lineage>
        <taxon>Eukaryota</taxon>
        <taxon>Fungi</taxon>
        <taxon>Dikarya</taxon>
        <taxon>Basidiomycota</taxon>
        <taxon>Agaricomycotina</taxon>
        <taxon>Agaricomycetes</taxon>
        <taxon>Agaricomycetidae</taxon>
        <taxon>Boletales</taxon>
        <taxon>Suillineae</taxon>
        <taxon>Suillaceae</taxon>
        <taxon>Suillus</taxon>
    </lineage>
</organism>
<dbReference type="Proteomes" id="UP000807769">
    <property type="component" value="Unassembled WGS sequence"/>
</dbReference>
<dbReference type="EMBL" id="JABBWG010000023">
    <property type="protein sequence ID" value="KAG1813669.1"/>
    <property type="molecule type" value="Genomic_DNA"/>
</dbReference>
<protein>
    <submittedName>
        <fullName evidence="2">Uncharacterized protein</fullName>
    </submittedName>
</protein>
<gene>
    <name evidence="2" type="ORF">BJ212DRAFT_1516066</name>
</gene>
<comment type="caution">
    <text evidence="2">The sequence shown here is derived from an EMBL/GenBank/DDBJ whole genome shotgun (WGS) entry which is preliminary data.</text>
</comment>
<reference evidence="2" key="1">
    <citation type="journal article" date="2020" name="New Phytol.">
        <title>Comparative genomics reveals dynamic genome evolution in host specialist ectomycorrhizal fungi.</title>
        <authorList>
            <person name="Lofgren L.A."/>
            <person name="Nguyen N.H."/>
            <person name="Vilgalys R."/>
            <person name="Ruytinx J."/>
            <person name="Liao H.L."/>
            <person name="Branco S."/>
            <person name="Kuo A."/>
            <person name="LaButti K."/>
            <person name="Lipzen A."/>
            <person name="Andreopoulos W."/>
            <person name="Pangilinan J."/>
            <person name="Riley R."/>
            <person name="Hundley H."/>
            <person name="Na H."/>
            <person name="Barry K."/>
            <person name="Grigoriev I.V."/>
            <person name="Stajich J.E."/>
            <person name="Kennedy P.G."/>
        </authorList>
    </citation>
    <scope>NUCLEOTIDE SEQUENCE</scope>
    <source>
        <strain evidence="2">MN1</strain>
    </source>
</reference>
<proteinExistence type="predicted"/>
<evidence type="ECO:0000313" key="3">
    <source>
        <dbReference type="Proteomes" id="UP000807769"/>
    </source>
</evidence>